<comment type="caution">
    <text evidence="2">The sequence shown here is derived from an EMBL/GenBank/DDBJ whole genome shotgun (WGS) entry which is preliminary data.</text>
</comment>
<keyword evidence="3" id="KW-1185">Reference proteome</keyword>
<evidence type="ECO:0000313" key="2">
    <source>
        <dbReference type="EMBL" id="GFR04039.1"/>
    </source>
</evidence>
<evidence type="ECO:0000313" key="1">
    <source>
        <dbReference type="EMBL" id="GFQ94437.1"/>
    </source>
</evidence>
<dbReference type="Proteomes" id="UP000887116">
    <property type="component" value="Unassembled WGS sequence"/>
</dbReference>
<organism evidence="2 3">
    <name type="scientific">Trichonephila clavata</name>
    <name type="common">Joro spider</name>
    <name type="synonym">Nephila clavata</name>
    <dbReference type="NCBI Taxonomy" id="2740835"/>
    <lineage>
        <taxon>Eukaryota</taxon>
        <taxon>Metazoa</taxon>
        <taxon>Ecdysozoa</taxon>
        <taxon>Arthropoda</taxon>
        <taxon>Chelicerata</taxon>
        <taxon>Arachnida</taxon>
        <taxon>Araneae</taxon>
        <taxon>Araneomorphae</taxon>
        <taxon>Entelegynae</taxon>
        <taxon>Araneoidea</taxon>
        <taxon>Nephilidae</taxon>
        <taxon>Trichonephila</taxon>
    </lineage>
</organism>
<gene>
    <name evidence="1" type="ORF">TNCT_10391</name>
    <name evidence="2" type="ORF">TNCT_40561</name>
</gene>
<proteinExistence type="predicted"/>
<dbReference type="OrthoDB" id="6441022at2759"/>
<protein>
    <submittedName>
        <fullName evidence="2">Uncharacterized protein</fullName>
    </submittedName>
</protein>
<accession>A0A8X6HJ37</accession>
<evidence type="ECO:0000313" key="3">
    <source>
        <dbReference type="Proteomes" id="UP000887116"/>
    </source>
</evidence>
<dbReference type="AlphaFoldDB" id="A0A8X6HJ37"/>
<name>A0A8X6HJ37_TRICU</name>
<dbReference type="EMBL" id="BMAO01035491">
    <property type="protein sequence ID" value="GFR04039.1"/>
    <property type="molecule type" value="Genomic_DNA"/>
</dbReference>
<dbReference type="EMBL" id="BMAO01034161">
    <property type="protein sequence ID" value="GFQ94437.1"/>
    <property type="molecule type" value="Genomic_DNA"/>
</dbReference>
<sequence length="103" mass="11985">MHGIQSLPGWWSASTLLRIPTVHSKKGFCTHCLFRTFRFVTLGHGRKETSPTEYVTEYVKTSAKRPENTYVTNGFFPWEFMMRLKAMRDGEPKALFGILLFCY</sequence>
<reference evidence="2" key="1">
    <citation type="submission" date="2020-07" db="EMBL/GenBank/DDBJ databases">
        <title>Multicomponent nature underlies the extraordinary mechanical properties of spider dragline silk.</title>
        <authorList>
            <person name="Kono N."/>
            <person name="Nakamura H."/>
            <person name="Mori M."/>
            <person name="Yoshida Y."/>
            <person name="Ohtoshi R."/>
            <person name="Malay A.D."/>
            <person name="Moran D.A.P."/>
            <person name="Tomita M."/>
            <person name="Numata K."/>
            <person name="Arakawa K."/>
        </authorList>
    </citation>
    <scope>NUCLEOTIDE SEQUENCE</scope>
</reference>